<dbReference type="GO" id="GO:0004672">
    <property type="term" value="F:protein kinase activity"/>
    <property type="evidence" value="ECO:0007669"/>
    <property type="project" value="InterPro"/>
</dbReference>
<gene>
    <name evidence="3" type="ORF">C2845_PM16G13900</name>
</gene>
<dbReference type="OrthoDB" id="4062651at2759"/>
<dbReference type="InterPro" id="IPR011009">
    <property type="entry name" value="Kinase-like_dom_sf"/>
</dbReference>
<comment type="caution">
    <text evidence="3">The sequence shown here is derived from an EMBL/GenBank/DDBJ whole genome shotgun (WGS) entry which is preliminary data.</text>
</comment>
<accession>A0A3L6PZ22</accession>
<dbReference type="InterPro" id="IPR000719">
    <property type="entry name" value="Prot_kinase_dom"/>
</dbReference>
<dbReference type="PANTHER" id="PTHR33491">
    <property type="entry name" value="OSJNBA0016N04.9 PROTEIN"/>
    <property type="match status" value="1"/>
</dbReference>
<evidence type="ECO:0000313" key="3">
    <source>
        <dbReference type="EMBL" id="RLM66363.1"/>
    </source>
</evidence>
<dbReference type="Pfam" id="PF00069">
    <property type="entry name" value="Pkinase"/>
    <property type="match status" value="1"/>
</dbReference>
<dbReference type="Gene3D" id="1.10.510.10">
    <property type="entry name" value="Transferase(Phosphotransferase) domain 1"/>
    <property type="match status" value="1"/>
</dbReference>
<dbReference type="EMBL" id="PQIB02000015">
    <property type="protein sequence ID" value="RLM66363.1"/>
    <property type="molecule type" value="Genomic_DNA"/>
</dbReference>
<feature type="region of interest" description="Disordered" evidence="1">
    <location>
        <begin position="351"/>
        <end position="373"/>
    </location>
</feature>
<dbReference type="GO" id="GO:0005524">
    <property type="term" value="F:ATP binding"/>
    <property type="evidence" value="ECO:0007669"/>
    <property type="project" value="InterPro"/>
</dbReference>
<dbReference type="Proteomes" id="UP000275267">
    <property type="component" value="Unassembled WGS sequence"/>
</dbReference>
<evidence type="ECO:0000256" key="1">
    <source>
        <dbReference type="SAM" id="MobiDB-lite"/>
    </source>
</evidence>
<proteinExistence type="predicted"/>
<dbReference type="STRING" id="4540.A0A3L6PZ22"/>
<dbReference type="AlphaFoldDB" id="A0A3L6PZ22"/>
<reference evidence="4" key="1">
    <citation type="journal article" date="2019" name="Nat. Commun.">
        <title>The genome of broomcorn millet.</title>
        <authorList>
            <person name="Zou C."/>
            <person name="Miki D."/>
            <person name="Li D."/>
            <person name="Tang Q."/>
            <person name="Xiao L."/>
            <person name="Rajput S."/>
            <person name="Deng P."/>
            <person name="Jia W."/>
            <person name="Huang R."/>
            <person name="Zhang M."/>
            <person name="Sun Y."/>
            <person name="Hu J."/>
            <person name="Fu X."/>
            <person name="Schnable P.S."/>
            <person name="Li F."/>
            <person name="Zhang H."/>
            <person name="Feng B."/>
            <person name="Zhu X."/>
            <person name="Liu R."/>
            <person name="Schnable J.C."/>
            <person name="Zhu J.-K."/>
            <person name="Zhang H."/>
        </authorList>
    </citation>
    <scope>NUCLEOTIDE SEQUENCE [LARGE SCALE GENOMIC DNA]</scope>
</reference>
<protein>
    <recommendedName>
        <fullName evidence="2">Protein kinase domain-containing protein</fullName>
    </recommendedName>
</protein>
<dbReference type="SUPFAM" id="SSF56112">
    <property type="entry name" value="Protein kinase-like (PK-like)"/>
    <property type="match status" value="1"/>
</dbReference>
<feature type="compositionally biased region" description="Polar residues" evidence="1">
    <location>
        <begin position="353"/>
        <end position="373"/>
    </location>
</feature>
<evidence type="ECO:0000259" key="2">
    <source>
        <dbReference type="Pfam" id="PF00069"/>
    </source>
</evidence>
<evidence type="ECO:0000313" key="4">
    <source>
        <dbReference type="Proteomes" id="UP000275267"/>
    </source>
</evidence>
<name>A0A3L6PZ22_PANMI</name>
<feature type="domain" description="Protein kinase" evidence="2">
    <location>
        <begin position="221"/>
        <end position="310"/>
    </location>
</feature>
<sequence>MNRISTYCYNSSGLMDRHTWRFDASHFPYRFSDVHNKFTVIGCNTLAYIYADSTDTGYLSGCVSTCQNLTDLADGSCSGLGCCQTAIPKGMGYYKVGFAKGFNTSQIWNFSRCSYAVLTEAEAFNFNTTYISTTKFNDTNTGRVPVVLDWAIRNGTMSLSCEEAKVNKTGTYACLNSNSRCADSKNGPGYLCNCSEGYEGNPYLPDGYRDVDECKNSPCPSGEKSDVFSFGVILLEVLTGQEPLKLNGSETKRSLLSNFLSAMKENNLDAVLPSHLKEQESNELIRGLAELAKQCLDMCAGNRPSMKEIADELGRLRKLSLHPWVRIDAEMETQSLLSGASTATFEIEGATSGYPTQEGDNLPMNPSSSYYAR</sequence>
<keyword evidence="4" id="KW-1185">Reference proteome</keyword>
<organism evidence="3 4">
    <name type="scientific">Panicum miliaceum</name>
    <name type="common">Proso millet</name>
    <name type="synonym">Broomcorn millet</name>
    <dbReference type="NCBI Taxonomy" id="4540"/>
    <lineage>
        <taxon>Eukaryota</taxon>
        <taxon>Viridiplantae</taxon>
        <taxon>Streptophyta</taxon>
        <taxon>Embryophyta</taxon>
        <taxon>Tracheophyta</taxon>
        <taxon>Spermatophyta</taxon>
        <taxon>Magnoliopsida</taxon>
        <taxon>Liliopsida</taxon>
        <taxon>Poales</taxon>
        <taxon>Poaceae</taxon>
        <taxon>PACMAD clade</taxon>
        <taxon>Panicoideae</taxon>
        <taxon>Panicodae</taxon>
        <taxon>Paniceae</taxon>
        <taxon>Panicinae</taxon>
        <taxon>Panicum</taxon>
        <taxon>Panicum sect. Panicum</taxon>
    </lineage>
</organism>